<dbReference type="EMBL" id="CALNXJ010000032">
    <property type="protein sequence ID" value="CAH3138653.1"/>
    <property type="molecule type" value="Genomic_DNA"/>
</dbReference>
<dbReference type="PIRSF" id="PIRSF037037">
    <property type="entry name" value="Kelch-like_protein_gigaxonin"/>
    <property type="match status" value="1"/>
</dbReference>
<dbReference type="SUPFAM" id="SSF117281">
    <property type="entry name" value="Kelch motif"/>
    <property type="match status" value="1"/>
</dbReference>
<name>A0AAU9X720_9CNID</name>
<gene>
    <name evidence="4" type="ORF">PMEA_00018538</name>
</gene>
<dbReference type="InterPro" id="IPR011705">
    <property type="entry name" value="BACK"/>
</dbReference>
<protein>
    <recommendedName>
        <fullName evidence="3">BTB domain-containing protein</fullName>
    </recommendedName>
</protein>
<keyword evidence="2" id="KW-0677">Repeat</keyword>
<evidence type="ECO:0000313" key="5">
    <source>
        <dbReference type="Proteomes" id="UP001159428"/>
    </source>
</evidence>
<dbReference type="Pfam" id="PF00651">
    <property type="entry name" value="BTB"/>
    <property type="match status" value="1"/>
</dbReference>
<dbReference type="PANTHER" id="PTHR45632:SF3">
    <property type="entry name" value="KELCH-LIKE PROTEIN 32"/>
    <property type="match status" value="1"/>
</dbReference>
<keyword evidence="5" id="KW-1185">Reference proteome</keyword>
<dbReference type="Gene3D" id="2.120.10.80">
    <property type="entry name" value="Kelch-type beta propeller"/>
    <property type="match status" value="1"/>
</dbReference>
<organism evidence="4 5">
    <name type="scientific">Pocillopora meandrina</name>
    <dbReference type="NCBI Taxonomy" id="46732"/>
    <lineage>
        <taxon>Eukaryota</taxon>
        <taxon>Metazoa</taxon>
        <taxon>Cnidaria</taxon>
        <taxon>Anthozoa</taxon>
        <taxon>Hexacorallia</taxon>
        <taxon>Scleractinia</taxon>
        <taxon>Astrocoeniina</taxon>
        <taxon>Pocilloporidae</taxon>
        <taxon>Pocillopora</taxon>
    </lineage>
</organism>
<dbReference type="SMART" id="SM00875">
    <property type="entry name" value="BACK"/>
    <property type="match status" value="1"/>
</dbReference>
<reference evidence="4 5" key="1">
    <citation type="submission" date="2022-05" db="EMBL/GenBank/DDBJ databases">
        <authorList>
            <consortium name="Genoscope - CEA"/>
            <person name="William W."/>
        </authorList>
    </citation>
    <scope>NUCLEOTIDE SEQUENCE [LARGE SCALE GENOMIC DNA]</scope>
</reference>
<dbReference type="InterPro" id="IPR011333">
    <property type="entry name" value="SKP1/BTB/POZ_sf"/>
</dbReference>
<dbReference type="Gene3D" id="1.25.40.420">
    <property type="match status" value="1"/>
</dbReference>
<feature type="domain" description="BTB" evidence="3">
    <location>
        <begin position="23"/>
        <end position="92"/>
    </location>
</feature>
<proteinExistence type="predicted"/>
<comment type="caution">
    <text evidence="4">The sequence shown here is derived from an EMBL/GenBank/DDBJ whole genome shotgun (WGS) entry which is preliminary data.</text>
</comment>
<keyword evidence="1" id="KW-0880">Kelch repeat</keyword>
<evidence type="ECO:0000259" key="3">
    <source>
        <dbReference type="PROSITE" id="PS50097"/>
    </source>
</evidence>
<dbReference type="InterPro" id="IPR000210">
    <property type="entry name" value="BTB/POZ_dom"/>
</dbReference>
<evidence type="ECO:0000313" key="4">
    <source>
        <dbReference type="EMBL" id="CAH3138653.1"/>
    </source>
</evidence>
<accession>A0AAU9X720</accession>
<dbReference type="Gene3D" id="3.30.710.10">
    <property type="entry name" value="Potassium Channel Kv1.1, Chain A"/>
    <property type="match status" value="1"/>
</dbReference>
<dbReference type="SMART" id="SM00225">
    <property type="entry name" value="BTB"/>
    <property type="match status" value="1"/>
</dbReference>
<dbReference type="InterPro" id="IPR015915">
    <property type="entry name" value="Kelch-typ_b-propeller"/>
</dbReference>
<dbReference type="InterPro" id="IPR017096">
    <property type="entry name" value="BTB-kelch_protein"/>
</dbReference>
<dbReference type="Pfam" id="PF07707">
    <property type="entry name" value="BACK"/>
    <property type="match status" value="1"/>
</dbReference>
<evidence type="ECO:0000256" key="2">
    <source>
        <dbReference type="ARBA" id="ARBA00022737"/>
    </source>
</evidence>
<dbReference type="AlphaFoldDB" id="A0AAU9X720"/>
<dbReference type="SUPFAM" id="SSF54695">
    <property type="entry name" value="POZ domain"/>
    <property type="match status" value="1"/>
</dbReference>
<dbReference type="Proteomes" id="UP001159428">
    <property type="component" value="Unassembled WGS sequence"/>
</dbReference>
<dbReference type="PROSITE" id="PS50097">
    <property type="entry name" value="BTB"/>
    <property type="match status" value="1"/>
</dbReference>
<dbReference type="PANTHER" id="PTHR45632">
    <property type="entry name" value="LD33804P"/>
    <property type="match status" value="1"/>
</dbReference>
<sequence length="586" mass="66802">MVVNNCEMLLSKCAQFKEEGQFIDVRLKVGEDIFPAHRIVLAANSDYFYAMFTNGMKEANQEEIELKDESISPNVLKIIMDSIYTGEFQVNEDNVFEVLAAADHLQVTTVVQKCCDFLLTEFVKLRFDFETYSRIWEIAHSHGLKNLQDATESEMAKMYKDVCESEEFLVHIGGDQLLSLLSRDDLNAHSETFVFKSVMQWIKHKKEERMTVASKVIGAVRLGLVDIQELITELDTQEMRMLPEVNTFLLESLLYNYQPSSNAVASEFATNKTKPRSMKSVLVAIIPQAQMQYFDFETKNWKPLPSMTQLTEADACFCAEYVGNHLYVAAQKGRDFITYHYDTVTDTWGSLPPILGCNQKIDSLCSIGDYIYAIRESKPPHRFSLKTNQWQCIQPFYTRETCPNAFCGKASVVSPDNSNLLVLQGQRKQNSNKDVFDFWAKKSAVIFCFDPERNEWKCKTSTKSAHFRSCLFLVNRKLCIAGGTSSICSLIGTPSGKGAAVEVYDEQNNEWTYVKQNRIPKNNLGAVEVEGRVYFIINNFPIDSGIRIPPEEVYPVPLDEWKNLRKVDNNAVLCYLPVRNESLTAE</sequence>
<evidence type="ECO:0000256" key="1">
    <source>
        <dbReference type="ARBA" id="ARBA00022441"/>
    </source>
</evidence>